<dbReference type="Pfam" id="PF13649">
    <property type="entry name" value="Methyltransf_25"/>
    <property type="match status" value="1"/>
</dbReference>
<dbReference type="CDD" id="cd02440">
    <property type="entry name" value="AdoMet_MTases"/>
    <property type="match status" value="1"/>
</dbReference>
<dbReference type="PANTHER" id="PTHR43591:SF110">
    <property type="entry name" value="RHODANESE DOMAIN-CONTAINING PROTEIN"/>
    <property type="match status" value="1"/>
</dbReference>
<evidence type="ECO:0000259" key="1">
    <source>
        <dbReference type="Pfam" id="PF13649"/>
    </source>
</evidence>
<dbReference type="Gene3D" id="3.40.50.150">
    <property type="entry name" value="Vaccinia Virus protein VP39"/>
    <property type="match status" value="1"/>
</dbReference>
<reference evidence="2 3" key="1">
    <citation type="journal article" date="2016" name="Nat. Commun.">
        <title>Thousands of microbial genomes shed light on interconnected biogeochemical processes in an aquifer system.</title>
        <authorList>
            <person name="Anantharaman K."/>
            <person name="Brown C.T."/>
            <person name="Hug L.A."/>
            <person name="Sharon I."/>
            <person name="Castelle C.J."/>
            <person name="Probst A.J."/>
            <person name="Thomas B.C."/>
            <person name="Singh A."/>
            <person name="Wilkins M.J."/>
            <person name="Karaoz U."/>
            <person name="Brodie E.L."/>
            <person name="Williams K.H."/>
            <person name="Hubbard S.S."/>
            <person name="Banfield J.F."/>
        </authorList>
    </citation>
    <scope>NUCLEOTIDE SEQUENCE [LARGE SCALE GENOMIC DNA]</scope>
</reference>
<gene>
    <name evidence="2" type="ORF">A3E44_00025</name>
</gene>
<dbReference type="SUPFAM" id="SSF53335">
    <property type="entry name" value="S-adenosyl-L-methionine-dependent methyltransferases"/>
    <property type="match status" value="1"/>
</dbReference>
<name>A0A1F8ARQ2_9BACT</name>
<dbReference type="EMBL" id="MGGW01000014">
    <property type="protein sequence ID" value="OGM54437.1"/>
    <property type="molecule type" value="Genomic_DNA"/>
</dbReference>
<dbReference type="Proteomes" id="UP000178603">
    <property type="component" value="Unassembled WGS sequence"/>
</dbReference>
<dbReference type="AlphaFoldDB" id="A0A1F8ARQ2"/>
<organism evidence="2 3">
    <name type="scientific">Candidatus Woesebacteria bacterium RIFCSPHIGHO2_12_FULL_41_24</name>
    <dbReference type="NCBI Taxonomy" id="1802510"/>
    <lineage>
        <taxon>Bacteria</taxon>
        <taxon>Candidatus Woeseibacteriota</taxon>
    </lineage>
</organism>
<dbReference type="InterPro" id="IPR041698">
    <property type="entry name" value="Methyltransf_25"/>
</dbReference>
<comment type="caution">
    <text evidence="2">The sequence shown here is derived from an EMBL/GenBank/DDBJ whole genome shotgun (WGS) entry which is preliminary data.</text>
</comment>
<proteinExistence type="predicted"/>
<evidence type="ECO:0000313" key="2">
    <source>
        <dbReference type="EMBL" id="OGM54437.1"/>
    </source>
</evidence>
<sequence length="267" mass="31210">MDKITPELIERLSYVKLIATLDEINRPPGGKDSIKKLVQNTFLDRNSRVLDVGCNTGFCSFEIAHLTHCKVTGIDISGKMIKTANRMLDEYHSDLKRNVNFIKADGKSLPFENGEFDLVMSGGSTAFITDIPRALSEYRRTTKDWGFVGDINFYYHSKPPKKLIDKINHLMGTKILPWPIKYWIDHYSKADLEMYYCYKNKTEPVTQEKILNYCTELVRQKRWQANIEEAAINRMFNIMTLFSENMKYLSYGVFILRKRNFREIILF</sequence>
<dbReference type="InterPro" id="IPR029063">
    <property type="entry name" value="SAM-dependent_MTases_sf"/>
</dbReference>
<protein>
    <recommendedName>
        <fullName evidence="1">Methyltransferase domain-containing protein</fullName>
    </recommendedName>
</protein>
<feature type="domain" description="Methyltransferase" evidence="1">
    <location>
        <begin position="49"/>
        <end position="146"/>
    </location>
</feature>
<accession>A0A1F8ARQ2</accession>
<evidence type="ECO:0000313" key="3">
    <source>
        <dbReference type="Proteomes" id="UP000178603"/>
    </source>
</evidence>
<dbReference type="PANTHER" id="PTHR43591">
    <property type="entry name" value="METHYLTRANSFERASE"/>
    <property type="match status" value="1"/>
</dbReference>